<evidence type="ECO:0000313" key="2">
    <source>
        <dbReference type="Proteomes" id="UP000321570"/>
    </source>
</evidence>
<dbReference type="AlphaFoldDB" id="A0A564YT01"/>
<proteinExistence type="predicted"/>
<accession>A0A564YT01</accession>
<sequence>VSIKAKQTNLEIARFLKVPTSFVCKVRKELNENNADELATSKKRKEHCQRSAQLLTQNI</sequence>
<evidence type="ECO:0000313" key="1">
    <source>
        <dbReference type="EMBL" id="VUZ49818.1"/>
    </source>
</evidence>
<protein>
    <submittedName>
        <fullName evidence="1">Uncharacterized protein</fullName>
    </submittedName>
</protein>
<dbReference type="EMBL" id="CABIJS010000333">
    <property type="protein sequence ID" value="VUZ49818.1"/>
    <property type="molecule type" value="Genomic_DNA"/>
</dbReference>
<dbReference type="Proteomes" id="UP000321570">
    <property type="component" value="Unassembled WGS sequence"/>
</dbReference>
<gene>
    <name evidence="1" type="ORF">WMSIL1_LOCUS8927</name>
</gene>
<name>A0A564YT01_HYMDI</name>
<feature type="non-terminal residue" evidence="1">
    <location>
        <position position="1"/>
    </location>
</feature>
<organism evidence="1 2">
    <name type="scientific">Hymenolepis diminuta</name>
    <name type="common">Rat tapeworm</name>
    <dbReference type="NCBI Taxonomy" id="6216"/>
    <lineage>
        <taxon>Eukaryota</taxon>
        <taxon>Metazoa</taxon>
        <taxon>Spiralia</taxon>
        <taxon>Lophotrochozoa</taxon>
        <taxon>Platyhelminthes</taxon>
        <taxon>Cestoda</taxon>
        <taxon>Eucestoda</taxon>
        <taxon>Cyclophyllidea</taxon>
        <taxon>Hymenolepididae</taxon>
        <taxon>Hymenolepis</taxon>
    </lineage>
</organism>
<keyword evidence="2" id="KW-1185">Reference proteome</keyword>
<reference evidence="1 2" key="1">
    <citation type="submission" date="2019-07" db="EMBL/GenBank/DDBJ databases">
        <authorList>
            <person name="Jastrzebski P J."/>
            <person name="Paukszto L."/>
            <person name="Jastrzebski P J."/>
        </authorList>
    </citation>
    <scope>NUCLEOTIDE SEQUENCE [LARGE SCALE GENOMIC DNA]</scope>
    <source>
        <strain evidence="1 2">WMS-il1</strain>
    </source>
</reference>